<dbReference type="AlphaFoldDB" id="A0A6V8LEI0"/>
<dbReference type="UniPathway" id="UPA00138"/>
<gene>
    <name evidence="1" type="ORF">Prum_077120</name>
</gene>
<dbReference type="Gene3D" id="3.20.20.70">
    <property type="entry name" value="Aldolase class I"/>
    <property type="match status" value="1"/>
</dbReference>
<dbReference type="SUPFAM" id="SSF51351">
    <property type="entry name" value="Triosephosphate isomerase (TIM)"/>
    <property type="match status" value="1"/>
</dbReference>
<dbReference type="UniPathway" id="UPA00109">
    <property type="reaction ID" value="UER00189"/>
</dbReference>
<dbReference type="InterPro" id="IPR013785">
    <property type="entry name" value="Aldolase_TIM"/>
</dbReference>
<dbReference type="Proteomes" id="UP000482960">
    <property type="component" value="Unassembled WGS sequence"/>
</dbReference>
<comment type="caution">
    <text evidence="1">The sequence shown here is derived from an EMBL/GenBank/DDBJ whole genome shotgun (WGS) entry which is preliminary data.</text>
</comment>
<proteinExistence type="predicted"/>
<dbReference type="GO" id="GO:0006094">
    <property type="term" value="P:gluconeogenesis"/>
    <property type="evidence" value="ECO:0007669"/>
    <property type="project" value="UniProtKB-UniPathway"/>
</dbReference>
<dbReference type="InterPro" id="IPR035990">
    <property type="entry name" value="TIM_sf"/>
</dbReference>
<reference evidence="1 2" key="1">
    <citation type="submission" date="2020-03" db="EMBL/GenBank/DDBJ databases">
        <title>Whole genome shotgun sequence of Phytohabitans rumicis NBRC 108638.</title>
        <authorList>
            <person name="Komaki H."/>
            <person name="Tamura T."/>
        </authorList>
    </citation>
    <scope>NUCLEOTIDE SEQUENCE [LARGE SCALE GENOMIC DNA]</scope>
    <source>
        <strain evidence="1 2">NBRC 108638</strain>
    </source>
</reference>
<keyword evidence="2" id="KW-1185">Reference proteome</keyword>
<reference evidence="1 2" key="2">
    <citation type="submission" date="2020-03" db="EMBL/GenBank/DDBJ databases">
        <authorList>
            <person name="Ichikawa N."/>
            <person name="Kimura A."/>
            <person name="Kitahashi Y."/>
            <person name="Uohara A."/>
        </authorList>
    </citation>
    <scope>NUCLEOTIDE SEQUENCE [LARGE SCALE GENOMIC DNA]</scope>
    <source>
        <strain evidence="1 2">NBRC 108638</strain>
    </source>
</reference>
<evidence type="ECO:0000313" key="2">
    <source>
        <dbReference type="Proteomes" id="UP000482960"/>
    </source>
</evidence>
<dbReference type="EMBL" id="BLPG01000001">
    <property type="protein sequence ID" value="GFJ94070.1"/>
    <property type="molecule type" value="Genomic_DNA"/>
</dbReference>
<accession>A0A6V8LEI0</accession>
<name>A0A6V8LEI0_9ACTN</name>
<organism evidence="1 2">
    <name type="scientific">Phytohabitans rumicis</name>
    <dbReference type="NCBI Taxonomy" id="1076125"/>
    <lineage>
        <taxon>Bacteria</taxon>
        <taxon>Bacillati</taxon>
        <taxon>Actinomycetota</taxon>
        <taxon>Actinomycetes</taxon>
        <taxon>Micromonosporales</taxon>
        <taxon>Micromonosporaceae</taxon>
    </lineage>
</organism>
<dbReference type="GO" id="GO:0004807">
    <property type="term" value="F:triose-phosphate isomerase activity"/>
    <property type="evidence" value="ECO:0007669"/>
    <property type="project" value="InterPro"/>
</dbReference>
<protein>
    <submittedName>
        <fullName evidence="1">Uncharacterized protein</fullName>
    </submittedName>
</protein>
<evidence type="ECO:0000313" key="1">
    <source>
        <dbReference type="EMBL" id="GFJ94070.1"/>
    </source>
</evidence>
<dbReference type="GO" id="GO:0006096">
    <property type="term" value="P:glycolytic process"/>
    <property type="evidence" value="ECO:0007669"/>
    <property type="project" value="UniProtKB-UniPathway"/>
</dbReference>
<sequence>MDHIAAVCDALRARVPDSPVVYGGSAGPGLLTRLRGAVDGLFLGRFAHDPAALADVLDEAAP</sequence>